<protein>
    <submittedName>
        <fullName evidence="1">Uncharacterized protein</fullName>
    </submittedName>
</protein>
<dbReference type="EMBL" id="BARS01032845">
    <property type="protein sequence ID" value="GAG19131.1"/>
    <property type="molecule type" value="Genomic_DNA"/>
</dbReference>
<evidence type="ECO:0000313" key="1">
    <source>
        <dbReference type="EMBL" id="GAG19131.1"/>
    </source>
</evidence>
<feature type="non-terminal residue" evidence="1">
    <location>
        <position position="1"/>
    </location>
</feature>
<accession>X0X2B6</accession>
<dbReference type="AlphaFoldDB" id="X0X2B6"/>
<comment type="caution">
    <text evidence="1">The sequence shown here is derived from an EMBL/GenBank/DDBJ whole genome shotgun (WGS) entry which is preliminary data.</text>
</comment>
<organism evidence="1">
    <name type="scientific">marine sediment metagenome</name>
    <dbReference type="NCBI Taxonomy" id="412755"/>
    <lineage>
        <taxon>unclassified sequences</taxon>
        <taxon>metagenomes</taxon>
        <taxon>ecological metagenomes</taxon>
    </lineage>
</organism>
<reference evidence="1" key="1">
    <citation type="journal article" date="2014" name="Front. Microbiol.">
        <title>High frequency of phylogenetically diverse reductive dehalogenase-homologous genes in deep subseafloor sedimentary metagenomes.</title>
        <authorList>
            <person name="Kawai M."/>
            <person name="Futagami T."/>
            <person name="Toyoda A."/>
            <person name="Takaki Y."/>
            <person name="Nishi S."/>
            <person name="Hori S."/>
            <person name="Arai W."/>
            <person name="Tsubouchi T."/>
            <person name="Morono Y."/>
            <person name="Uchiyama I."/>
            <person name="Ito T."/>
            <person name="Fujiyama A."/>
            <person name="Inagaki F."/>
            <person name="Takami H."/>
        </authorList>
    </citation>
    <scope>NUCLEOTIDE SEQUENCE</scope>
    <source>
        <strain evidence="1">Expedition CK06-06</strain>
    </source>
</reference>
<name>X0X2B6_9ZZZZ</name>
<gene>
    <name evidence="1" type="ORF">S01H1_50937</name>
</gene>
<sequence>TVCIAGAGQGRFTLHRVGIISAVGTAMTCPTKAGMNAA</sequence>
<proteinExistence type="predicted"/>